<evidence type="ECO:0000313" key="3">
    <source>
        <dbReference type="Proteomes" id="UP001553715"/>
    </source>
</evidence>
<comment type="caution">
    <text evidence="2">The sequence shown here is derived from an EMBL/GenBank/DDBJ whole genome shotgun (WGS) entry which is preliminary data.</text>
</comment>
<dbReference type="RefSeq" id="WP_206477141.1">
    <property type="nucleotide sequence ID" value="NZ_JBFBMH010000015.1"/>
</dbReference>
<keyword evidence="3" id="KW-1185">Reference proteome</keyword>
<dbReference type="Pfam" id="PF20335">
    <property type="entry name" value="DUF6630"/>
    <property type="match status" value="1"/>
</dbReference>
<evidence type="ECO:0000313" key="2">
    <source>
        <dbReference type="EMBL" id="MEW1975621.1"/>
    </source>
</evidence>
<dbReference type="Proteomes" id="UP001553715">
    <property type="component" value="Unassembled WGS sequence"/>
</dbReference>
<feature type="domain" description="DUF6630" evidence="1">
    <location>
        <begin position="9"/>
        <end position="139"/>
    </location>
</feature>
<organism evidence="2 3">
    <name type="scientific">Microbacterium profundi</name>
    <dbReference type="NCBI Taxonomy" id="450380"/>
    <lineage>
        <taxon>Bacteria</taxon>
        <taxon>Bacillati</taxon>
        <taxon>Actinomycetota</taxon>
        <taxon>Actinomycetes</taxon>
        <taxon>Micrococcales</taxon>
        <taxon>Microbacteriaceae</taxon>
        <taxon>Microbacterium</taxon>
    </lineage>
</organism>
<name>A0ABV3LI86_9MICO</name>
<evidence type="ECO:0000259" key="1">
    <source>
        <dbReference type="Pfam" id="PF20335"/>
    </source>
</evidence>
<proteinExistence type="predicted"/>
<dbReference type="EMBL" id="JBFBMH010000015">
    <property type="protein sequence ID" value="MEW1975621.1"/>
    <property type="molecule type" value="Genomic_DNA"/>
</dbReference>
<accession>A0ABV3LI86</accession>
<sequence length="141" mass="14888">MTDCMNEDWARLCRLLDDDPQIVAAVSQAVDEPWLVMIEGLDDAGALAYLEPGDTGAQLADALAGLPRVFATAVDLDAVGDVDSDLATAVAVANEMLDEHGLALVYLEEEPDAYPLVAVSADDTEEIVALAGRLGHVARTH</sequence>
<dbReference type="InterPro" id="IPR046582">
    <property type="entry name" value="DUF6630"/>
</dbReference>
<reference evidence="2 3" key="1">
    <citation type="submission" date="2024-06" db="EMBL/GenBank/DDBJ databases">
        <title>The Natural Products Discovery Center: Release of the First 8490 Sequenced Strains for Exploring Actinobacteria Biosynthetic Diversity.</title>
        <authorList>
            <person name="Kalkreuter E."/>
            <person name="Kautsar S.A."/>
            <person name="Yang D."/>
            <person name="Bader C.D."/>
            <person name="Teijaro C.N."/>
            <person name="Fluegel L."/>
            <person name="Davis C.M."/>
            <person name="Simpson J.R."/>
            <person name="Lauterbach L."/>
            <person name="Steele A.D."/>
            <person name="Gui C."/>
            <person name="Meng S."/>
            <person name="Li G."/>
            <person name="Viehrig K."/>
            <person name="Ye F."/>
            <person name="Su P."/>
            <person name="Kiefer A.F."/>
            <person name="Nichols A."/>
            <person name="Cepeda A.J."/>
            <person name="Yan W."/>
            <person name="Fan B."/>
            <person name="Jiang Y."/>
            <person name="Adhikari A."/>
            <person name="Zheng C.-J."/>
            <person name="Schuster L."/>
            <person name="Cowan T.M."/>
            <person name="Smanski M.J."/>
            <person name="Chevrette M.G."/>
            <person name="De Carvalho L.P.S."/>
            <person name="Shen B."/>
        </authorList>
    </citation>
    <scope>NUCLEOTIDE SEQUENCE [LARGE SCALE GENOMIC DNA]</scope>
    <source>
        <strain evidence="2 3">NPDC077434</strain>
    </source>
</reference>
<protein>
    <recommendedName>
        <fullName evidence="1">DUF6630 domain-containing protein</fullName>
    </recommendedName>
</protein>
<gene>
    <name evidence="2" type="ORF">AB0301_11175</name>
</gene>